<organism evidence="1 2">
    <name type="scientific">Thauera humireducens</name>
    <dbReference type="NCBI Taxonomy" id="1134435"/>
    <lineage>
        <taxon>Bacteria</taxon>
        <taxon>Pseudomonadati</taxon>
        <taxon>Pseudomonadota</taxon>
        <taxon>Betaproteobacteria</taxon>
        <taxon>Rhodocyclales</taxon>
        <taxon>Zoogloeaceae</taxon>
        <taxon>Thauera</taxon>
    </lineage>
</organism>
<keyword evidence="2" id="KW-1185">Reference proteome</keyword>
<name>A0A127K369_9RHOO</name>
<proteinExistence type="predicted"/>
<gene>
    <name evidence="1" type="ORF">AC731_005310</name>
</gene>
<protein>
    <submittedName>
        <fullName evidence="1">Uncharacterized protein</fullName>
    </submittedName>
</protein>
<accession>A0A127K369</accession>
<sequence length="147" mass="16017">MDAIVMNTLTGAITEYDNYGFHAATPTHAGNATGLYAFGGDLDVAQPIVAEAVTGETLWGDSRKKFLDMVYFSIPDGEGRGELIVQGAGEAEYRYPFPFRPSGQSRAKPGKGIRENYLAFGFSNPDGDDFTLDRVEVLVAQSRTRRV</sequence>
<dbReference type="STRING" id="1134435.AC731_005310"/>
<dbReference type="Proteomes" id="UP000036902">
    <property type="component" value="Chromosome"/>
</dbReference>
<dbReference type="AlphaFoldDB" id="A0A127K369"/>
<dbReference type="KEGG" id="thu:AC731_005310"/>
<reference evidence="2" key="1">
    <citation type="submission" date="2016-03" db="EMBL/GenBank/DDBJ databases">
        <authorList>
            <person name="Ma C."/>
            <person name="Zhou S."/>
            <person name="Yang G."/>
        </authorList>
    </citation>
    <scope>NUCLEOTIDE SEQUENCE [LARGE SCALE GENOMIC DNA]</scope>
    <source>
        <strain evidence="2">SgZ-1</strain>
    </source>
</reference>
<evidence type="ECO:0000313" key="2">
    <source>
        <dbReference type="Proteomes" id="UP000036902"/>
    </source>
</evidence>
<dbReference type="EMBL" id="CP014646">
    <property type="protein sequence ID" value="AMO36403.1"/>
    <property type="molecule type" value="Genomic_DNA"/>
</dbReference>
<evidence type="ECO:0000313" key="1">
    <source>
        <dbReference type="EMBL" id="AMO36403.1"/>
    </source>
</evidence>